<keyword evidence="2 5" id="KW-0808">Transferase</keyword>
<accession>A0A4R1K5G4</accession>
<dbReference type="CDD" id="cd02440">
    <property type="entry name" value="AdoMet_MTases"/>
    <property type="match status" value="1"/>
</dbReference>
<evidence type="ECO:0000256" key="3">
    <source>
        <dbReference type="ARBA" id="ARBA00022691"/>
    </source>
</evidence>
<protein>
    <submittedName>
        <fullName evidence="5">23S rRNA (Cytosine1962-C5)-methyltransferase</fullName>
    </submittedName>
</protein>
<evidence type="ECO:0000313" key="6">
    <source>
        <dbReference type="Proteomes" id="UP000294614"/>
    </source>
</evidence>
<dbReference type="EMBL" id="SMGG01000006">
    <property type="protein sequence ID" value="TCK59426.1"/>
    <property type="molecule type" value="Genomic_DNA"/>
</dbReference>
<proteinExistence type="predicted"/>
<dbReference type="Gene3D" id="2.60.40.1180">
    <property type="entry name" value="Golgi alpha-mannosidase II"/>
    <property type="match status" value="1"/>
</dbReference>
<feature type="domain" description="S-adenosylmethionine-dependent methyltransferase" evidence="4">
    <location>
        <begin position="67"/>
        <end position="210"/>
    </location>
</feature>
<evidence type="ECO:0000256" key="2">
    <source>
        <dbReference type="ARBA" id="ARBA00022679"/>
    </source>
</evidence>
<keyword evidence="3" id="KW-0949">S-adenosyl-L-methionine</keyword>
<dbReference type="GO" id="GO:0032259">
    <property type="term" value="P:methylation"/>
    <property type="evidence" value="ECO:0007669"/>
    <property type="project" value="UniProtKB-KW"/>
</dbReference>
<dbReference type="PANTHER" id="PTHR43042:SF2">
    <property type="entry name" value="SAM-DEPENDENT METHYLTRANSFERASE"/>
    <property type="match status" value="1"/>
</dbReference>
<dbReference type="InterPro" id="IPR029063">
    <property type="entry name" value="SAM-dependent_MTases_sf"/>
</dbReference>
<dbReference type="GO" id="GO:0008168">
    <property type="term" value="F:methyltransferase activity"/>
    <property type="evidence" value="ECO:0007669"/>
    <property type="project" value="UniProtKB-KW"/>
</dbReference>
<dbReference type="PANTHER" id="PTHR43042">
    <property type="entry name" value="SAM-DEPENDENT METHYLTRANSFERASE"/>
    <property type="match status" value="1"/>
</dbReference>
<evidence type="ECO:0000256" key="1">
    <source>
        <dbReference type="ARBA" id="ARBA00022603"/>
    </source>
</evidence>
<comment type="caution">
    <text evidence="5">The sequence shown here is derived from an EMBL/GenBank/DDBJ whole genome shotgun (WGS) entry which is preliminary data.</text>
</comment>
<organism evidence="5 6">
    <name type="scientific">Seleniivibrio woodruffii</name>
    <dbReference type="NCBI Taxonomy" id="1078050"/>
    <lineage>
        <taxon>Bacteria</taxon>
        <taxon>Pseudomonadati</taxon>
        <taxon>Deferribacterota</taxon>
        <taxon>Deferribacteres</taxon>
        <taxon>Deferribacterales</taxon>
        <taxon>Geovibrionaceae</taxon>
        <taxon>Seleniivibrio</taxon>
    </lineage>
</organism>
<dbReference type="InterPro" id="IPR019614">
    <property type="entry name" value="SAM-dep_methyl-trfase"/>
</dbReference>
<dbReference type="InterPro" id="IPR013780">
    <property type="entry name" value="Glyco_hydro_b"/>
</dbReference>
<dbReference type="Gene3D" id="3.40.50.150">
    <property type="entry name" value="Vaccinia Virus protein VP39"/>
    <property type="match status" value="1"/>
</dbReference>
<dbReference type="Pfam" id="PF10672">
    <property type="entry name" value="Methyltrans_SAM"/>
    <property type="match status" value="1"/>
</dbReference>
<sequence length="284" mass="31998">MAQSKSYRLLDSGQGRKLEDVGGFIIDRPCGQAVWEKTLKDGRWQEVHAIFSREGGSSWSYRKNMPAEWIIDLDGLKFHISPTDFGHLGVFPEHRYSWGWVRERIVNANRPLKVLNLFSYSGAATIAAAKEGAEVTHVDASQKINDLAKRNLKLNGLESSKVRFITDDVIKYLRREEKRGTKYDGVILDPPSFGRGSRGEVFKIDTHLPEILKLIKKILHQNASFVVLTCHTPGYTPMTLKNLLVQMMAGTKGEIETSELTLDRGETEIPVPAGFFAAWKRQGL</sequence>
<dbReference type="Proteomes" id="UP000294614">
    <property type="component" value="Unassembled WGS sequence"/>
</dbReference>
<reference evidence="5 6" key="1">
    <citation type="submission" date="2019-03" db="EMBL/GenBank/DDBJ databases">
        <title>Genomic Encyclopedia of Type Strains, Phase IV (KMG-IV): sequencing the most valuable type-strain genomes for metagenomic binning, comparative biology and taxonomic classification.</title>
        <authorList>
            <person name="Goeker M."/>
        </authorList>
    </citation>
    <scope>NUCLEOTIDE SEQUENCE [LARGE SCALE GENOMIC DNA]</scope>
    <source>
        <strain evidence="5 6">DSM 24984</strain>
    </source>
</reference>
<dbReference type="AlphaFoldDB" id="A0A4R1K5G4"/>
<dbReference type="OrthoDB" id="9805492at2"/>
<gene>
    <name evidence="5" type="ORF">C8D98_2360</name>
</gene>
<name>A0A4R1K5G4_9BACT</name>
<evidence type="ECO:0000259" key="4">
    <source>
        <dbReference type="Pfam" id="PF10672"/>
    </source>
</evidence>
<dbReference type="SUPFAM" id="SSF53335">
    <property type="entry name" value="S-adenosyl-L-methionine-dependent methyltransferases"/>
    <property type="match status" value="1"/>
</dbReference>
<dbReference type="RefSeq" id="WP_132874337.1">
    <property type="nucleotide sequence ID" value="NZ_SMGG01000006.1"/>
</dbReference>
<keyword evidence="1 5" id="KW-0489">Methyltransferase</keyword>
<evidence type="ECO:0000313" key="5">
    <source>
        <dbReference type="EMBL" id="TCK59426.1"/>
    </source>
</evidence>
<keyword evidence="6" id="KW-1185">Reference proteome</keyword>